<dbReference type="EMBL" id="CP009286">
    <property type="protein sequence ID" value="AIQ65405.1"/>
    <property type="molecule type" value="Genomic_DNA"/>
</dbReference>
<evidence type="ECO:0000313" key="3">
    <source>
        <dbReference type="Proteomes" id="UP000029507"/>
    </source>
</evidence>
<feature type="domain" description="Methyltransferase" evidence="1">
    <location>
        <begin position="39"/>
        <end position="130"/>
    </location>
</feature>
<gene>
    <name evidence="2" type="ORF">PSTEL_22080</name>
</gene>
<dbReference type="InterPro" id="IPR041698">
    <property type="entry name" value="Methyltransf_25"/>
</dbReference>
<protein>
    <recommendedName>
        <fullName evidence="1">Methyltransferase domain-containing protein</fullName>
    </recommendedName>
</protein>
<sequence length="202" mass="23577">MNPNEFWNQAFGRSGLEPHYDDWLDKYKEELDRCSGRTILDLGCGIGNNAKYLTERGHKVLCCDQSEVALEKLRAFVPEAETKRLNMLEGLSFADGSFPLVIADLSLHYFDEADTFRIVRDIHRVLEEGGLLLCRLNSIRSLPVYTGYYIEVGGLMRRYFDREQVDYYFGNDLWEKMTCLEYPMDRYFKGKIVWEVPAKKRG</sequence>
<dbReference type="Proteomes" id="UP000029507">
    <property type="component" value="Chromosome"/>
</dbReference>
<organism evidence="2 3">
    <name type="scientific">Paenibacillus stellifer</name>
    <dbReference type="NCBI Taxonomy" id="169760"/>
    <lineage>
        <taxon>Bacteria</taxon>
        <taxon>Bacillati</taxon>
        <taxon>Bacillota</taxon>
        <taxon>Bacilli</taxon>
        <taxon>Bacillales</taxon>
        <taxon>Paenibacillaceae</taxon>
        <taxon>Paenibacillus</taxon>
    </lineage>
</organism>
<dbReference type="HOGENOM" id="CLU_091228_2_0_9"/>
<dbReference type="InterPro" id="IPR050508">
    <property type="entry name" value="Methyltransf_Superfamily"/>
</dbReference>
<reference evidence="2 3" key="1">
    <citation type="submission" date="2014-08" db="EMBL/GenBank/DDBJ databases">
        <title>Comparative genomics of the Paenibacillus odorifer group.</title>
        <authorList>
            <person name="den Bakker H.C."/>
            <person name="Tsai Y.-C."/>
            <person name="Martin N."/>
            <person name="Korlach J."/>
            <person name="Wiedmann M."/>
        </authorList>
    </citation>
    <scope>NUCLEOTIDE SEQUENCE [LARGE SCALE GENOMIC DNA]</scope>
    <source>
        <strain evidence="2 3">DSM 14472</strain>
    </source>
</reference>
<dbReference type="AlphaFoldDB" id="A0A089LZ84"/>
<evidence type="ECO:0000259" key="1">
    <source>
        <dbReference type="Pfam" id="PF13649"/>
    </source>
</evidence>
<dbReference type="OrthoDB" id="9804312at2"/>
<dbReference type="RefSeq" id="WP_038698433.1">
    <property type="nucleotide sequence ID" value="NZ_CP009286.1"/>
</dbReference>
<name>A0A089LZ84_9BACL</name>
<dbReference type="Pfam" id="PF13649">
    <property type="entry name" value="Methyltransf_25"/>
    <property type="match status" value="1"/>
</dbReference>
<dbReference type="SUPFAM" id="SSF53335">
    <property type="entry name" value="S-adenosyl-L-methionine-dependent methyltransferases"/>
    <property type="match status" value="1"/>
</dbReference>
<dbReference type="PANTHER" id="PTHR42912">
    <property type="entry name" value="METHYLTRANSFERASE"/>
    <property type="match status" value="1"/>
</dbReference>
<evidence type="ECO:0000313" key="2">
    <source>
        <dbReference type="EMBL" id="AIQ65405.1"/>
    </source>
</evidence>
<dbReference type="STRING" id="169760.PSTEL_22080"/>
<accession>A0A089LZ84</accession>
<dbReference type="CDD" id="cd02440">
    <property type="entry name" value="AdoMet_MTases"/>
    <property type="match status" value="1"/>
</dbReference>
<keyword evidence="3" id="KW-1185">Reference proteome</keyword>
<proteinExistence type="predicted"/>
<dbReference type="KEGG" id="pste:PSTEL_22080"/>
<dbReference type="InterPro" id="IPR029063">
    <property type="entry name" value="SAM-dependent_MTases_sf"/>
</dbReference>
<dbReference type="GO" id="GO:0008168">
    <property type="term" value="F:methyltransferase activity"/>
    <property type="evidence" value="ECO:0007669"/>
    <property type="project" value="TreeGrafter"/>
</dbReference>
<dbReference type="Gene3D" id="3.40.50.150">
    <property type="entry name" value="Vaccinia Virus protein VP39"/>
    <property type="match status" value="1"/>
</dbReference>